<keyword evidence="2" id="KW-1185">Reference proteome</keyword>
<gene>
    <name evidence="1" type="ORF">NT05LM_2939</name>
</gene>
<evidence type="ECO:0000313" key="2">
    <source>
        <dbReference type="Proteomes" id="UP000003412"/>
    </source>
</evidence>
<name>A0ABP2JU18_9LIST</name>
<evidence type="ECO:0000313" key="1">
    <source>
        <dbReference type="EMBL" id="EFR86668.1"/>
    </source>
</evidence>
<sequence>MGNGELRELSTESPVVEAIGRERRTDIKLYYPLDFIESGRVDQEIAERMISLIHAHSLKEK</sequence>
<proteinExistence type="predicted"/>
<reference evidence="1 2" key="1">
    <citation type="journal article" date="2010" name="Microbiol. Resour. Announc.">
        <title>Comparative genomics of the bacterial genus Listeria: Genome evolution is characterized by limited gene acquisition and limited gene loss.</title>
        <authorList>
            <person name="den Bakker H.C."/>
            <person name="Cummings C.A."/>
            <person name="Ferreira V."/>
            <person name="Vatta P."/>
            <person name="Orsi R.H."/>
            <person name="Degoricija L."/>
            <person name="Barker M."/>
            <person name="Petrauskene O."/>
            <person name="Furtado M.R."/>
            <person name="Wiedmann M."/>
        </authorList>
    </citation>
    <scope>NUCLEOTIDE SEQUENCE [LARGE SCALE GENOMIC DNA]</scope>
    <source>
        <strain evidence="1 2">FSL S4-120</strain>
    </source>
</reference>
<organism evidence="1 2">
    <name type="scientific">Listeria marthii FSL S4-120</name>
    <dbReference type="NCBI Taxonomy" id="702457"/>
    <lineage>
        <taxon>Bacteria</taxon>
        <taxon>Bacillati</taxon>
        <taxon>Bacillota</taxon>
        <taxon>Bacilli</taxon>
        <taxon>Bacillales</taxon>
        <taxon>Listeriaceae</taxon>
        <taxon>Listeria</taxon>
    </lineage>
</organism>
<dbReference type="EMBL" id="ADXF01000978">
    <property type="protein sequence ID" value="EFR86668.1"/>
    <property type="molecule type" value="Genomic_DNA"/>
</dbReference>
<comment type="caution">
    <text evidence="1">The sequence shown here is derived from an EMBL/GenBank/DDBJ whole genome shotgun (WGS) entry which is preliminary data.</text>
</comment>
<accession>A0ABP2JU18</accession>
<protein>
    <submittedName>
        <fullName evidence="1">HD domain-containing protein</fullName>
    </submittedName>
</protein>
<dbReference type="Proteomes" id="UP000003412">
    <property type="component" value="Chromosome"/>
</dbReference>